<dbReference type="OrthoDB" id="4184922at2"/>
<dbReference type="Proteomes" id="UP000320580">
    <property type="component" value="Chromosome"/>
</dbReference>
<dbReference type="AlphaFoldDB" id="A0A5B8JAR5"/>
<keyword evidence="2" id="KW-1185">Reference proteome</keyword>
<dbReference type="SUPFAM" id="SSF81301">
    <property type="entry name" value="Nucleotidyltransferase"/>
    <property type="match status" value="1"/>
</dbReference>
<name>A0A5B8JAR5_9ACTN</name>
<dbReference type="KEGG" id="sqz:FQU76_20265"/>
<proteinExistence type="predicted"/>
<gene>
    <name evidence="1" type="ORF">FQU76_20265</name>
</gene>
<keyword evidence="1" id="KW-0808">Transferase</keyword>
<evidence type="ECO:0000313" key="1">
    <source>
        <dbReference type="EMBL" id="QDY78446.1"/>
    </source>
</evidence>
<organism evidence="1 2">
    <name type="scientific">Streptomyces qinzhouensis</name>
    <dbReference type="NCBI Taxonomy" id="2599401"/>
    <lineage>
        <taxon>Bacteria</taxon>
        <taxon>Bacillati</taxon>
        <taxon>Actinomycetota</taxon>
        <taxon>Actinomycetes</taxon>
        <taxon>Kitasatosporales</taxon>
        <taxon>Streptomycetaceae</taxon>
        <taxon>Streptomyces</taxon>
    </lineage>
</organism>
<reference evidence="1 2" key="1">
    <citation type="submission" date="2019-07" db="EMBL/GenBank/DDBJ databases">
        <authorList>
            <person name="Zhu P."/>
        </authorList>
    </citation>
    <scope>NUCLEOTIDE SEQUENCE [LARGE SCALE GENOMIC DNA]</scope>
    <source>
        <strain evidence="1 2">SSL-25</strain>
    </source>
</reference>
<dbReference type="InterPro" id="IPR043519">
    <property type="entry name" value="NT_sf"/>
</dbReference>
<protein>
    <submittedName>
        <fullName evidence="1">Nucleotidyltransferase</fullName>
    </submittedName>
</protein>
<evidence type="ECO:0000313" key="2">
    <source>
        <dbReference type="Proteomes" id="UP000320580"/>
    </source>
</evidence>
<accession>A0A5B8JAR5</accession>
<dbReference type="EMBL" id="CP042266">
    <property type="protein sequence ID" value="QDY78446.1"/>
    <property type="molecule type" value="Genomic_DNA"/>
</dbReference>
<dbReference type="RefSeq" id="WP_146481757.1">
    <property type="nucleotide sequence ID" value="NZ_CP042266.1"/>
</dbReference>
<dbReference type="GO" id="GO:0016740">
    <property type="term" value="F:transferase activity"/>
    <property type="evidence" value="ECO:0007669"/>
    <property type="project" value="UniProtKB-KW"/>
</dbReference>
<dbReference type="CDD" id="cd05403">
    <property type="entry name" value="NT_KNTase_like"/>
    <property type="match status" value="1"/>
</dbReference>
<sequence>MTSTRTFPTADPATDRLIARFTEELRSVVKPVAIWAHGSVAAGTDYRPGRSDLDLIAVVERPCSRQEERKLAVFHRGLETAGPLAERLHCSYLPAAELGDPRREHPTWAHRELFRRPVTPVTRSELHRFGLVLAGRPVGELLPEVTERQLREYIVRDLKDYWLPHLEDEKLFHADVWVDFGMLTLARAVVTLRDGRLISKAEALGVLARLGAPAAVVADVRQRRYADEPVRASDEWRARRAELALEFLRPRVHRIAAGDGRV</sequence>